<evidence type="ECO:0000313" key="3">
    <source>
        <dbReference type="Proteomes" id="UP000295252"/>
    </source>
</evidence>
<gene>
    <name evidence="2" type="ORF">GSCOC_T00032384001</name>
</gene>
<dbReference type="EMBL" id="HG739089">
    <property type="protein sequence ID" value="CDP00444.1"/>
    <property type="molecule type" value="Genomic_DNA"/>
</dbReference>
<sequence length="94" mass="11598">MQLILYLALLFYKLVCELRIEKKRRERLSYERKKRIRALFFPFFSFFFELQKTPLFPLASPLFFLPFRCLAHRPFLLLKLTAESLYRLFLFLKP</sequence>
<accession>A0A068TWW3</accession>
<feature type="chain" id="PRO_5001654289" evidence="1">
    <location>
        <begin position="18"/>
        <end position="94"/>
    </location>
</feature>
<dbReference type="Proteomes" id="UP000295252">
    <property type="component" value="Chromosome III"/>
</dbReference>
<dbReference type="AlphaFoldDB" id="A0A068TWW3"/>
<evidence type="ECO:0000256" key="1">
    <source>
        <dbReference type="SAM" id="SignalP"/>
    </source>
</evidence>
<evidence type="ECO:0000313" key="2">
    <source>
        <dbReference type="EMBL" id="CDP00444.1"/>
    </source>
</evidence>
<reference evidence="3" key="1">
    <citation type="journal article" date="2014" name="Science">
        <title>The coffee genome provides insight into the convergent evolution of caffeine biosynthesis.</title>
        <authorList>
            <person name="Denoeud F."/>
            <person name="Carretero-Paulet L."/>
            <person name="Dereeper A."/>
            <person name="Droc G."/>
            <person name="Guyot R."/>
            <person name="Pietrella M."/>
            <person name="Zheng C."/>
            <person name="Alberti A."/>
            <person name="Anthony F."/>
            <person name="Aprea G."/>
            <person name="Aury J.M."/>
            <person name="Bento P."/>
            <person name="Bernard M."/>
            <person name="Bocs S."/>
            <person name="Campa C."/>
            <person name="Cenci A."/>
            <person name="Combes M.C."/>
            <person name="Crouzillat D."/>
            <person name="Da Silva C."/>
            <person name="Daddiego L."/>
            <person name="De Bellis F."/>
            <person name="Dussert S."/>
            <person name="Garsmeur O."/>
            <person name="Gayraud T."/>
            <person name="Guignon V."/>
            <person name="Jahn K."/>
            <person name="Jamilloux V."/>
            <person name="Joet T."/>
            <person name="Labadie K."/>
            <person name="Lan T."/>
            <person name="Leclercq J."/>
            <person name="Lepelley M."/>
            <person name="Leroy T."/>
            <person name="Li L.T."/>
            <person name="Librado P."/>
            <person name="Lopez L."/>
            <person name="Munoz A."/>
            <person name="Noel B."/>
            <person name="Pallavicini A."/>
            <person name="Perrotta G."/>
            <person name="Poncet V."/>
            <person name="Pot D."/>
            <person name="Priyono X."/>
            <person name="Rigoreau M."/>
            <person name="Rouard M."/>
            <person name="Rozas J."/>
            <person name="Tranchant-Dubreuil C."/>
            <person name="VanBuren R."/>
            <person name="Zhang Q."/>
            <person name="Andrade A.C."/>
            <person name="Argout X."/>
            <person name="Bertrand B."/>
            <person name="de Kochko A."/>
            <person name="Graziosi G."/>
            <person name="Henry R.J."/>
            <person name="Jayarama X."/>
            <person name="Ming R."/>
            <person name="Nagai C."/>
            <person name="Rounsley S."/>
            <person name="Sankoff D."/>
            <person name="Giuliano G."/>
            <person name="Albert V.A."/>
            <person name="Wincker P."/>
            <person name="Lashermes P."/>
        </authorList>
    </citation>
    <scope>NUCLEOTIDE SEQUENCE [LARGE SCALE GENOMIC DNA]</scope>
    <source>
        <strain evidence="3">cv. DH200-94</strain>
    </source>
</reference>
<proteinExistence type="predicted"/>
<keyword evidence="1" id="KW-0732">Signal</keyword>
<name>A0A068TWW3_COFCA</name>
<dbReference type="Gramene" id="CDP00444">
    <property type="protein sequence ID" value="CDP00444"/>
    <property type="gene ID" value="GSCOC_T00032384001"/>
</dbReference>
<organism evidence="2 3">
    <name type="scientific">Coffea canephora</name>
    <name type="common">Robusta coffee</name>
    <dbReference type="NCBI Taxonomy" id="49390"/>
    <lineage>
        <taxon>Eukaryota</taxon>
        <taxon>Viridiplantae</taxon>
        <taxon>Streptophyta</taxon>
        <taxon>Embryophyta</taxon>
        <taxon>Tracheophyta</taxon>
        <taxon>Spermatophyta</taxon>
        <taxon>Magnoliopsida</taxon>
        <taxon>eudicotyledons</taxon>
        <taxon>Gunneridae</taxon>
        <taxon>Pentapetalae</taxon>
        <taxon>asterids</taxon>
        <taxon>lamiids</taxon>
        <taxon>Gentianales</taxon>
        <taxon>Rubiaceae</taxon>
        <taxon>Ixoroideae</taxon>
        <taxon>Gardenieae complex</taxon>
        <taxon>Bertiereae - Coffeeae clade</taxon>
        <taxon>Coffeeae</taxon>
        <taxon>Coffea</taxon>
    </lineage>
</organism>
<protein>
    <submittedName>
        <fullName evidence="2">Uncharacterized protein</fullName>
    </submittedName>
</protein>
<keyword evidence="3" id="KW-1185">Reference proteome</keyword>
<dbReference type="InParanoid" id="A0A068TWW3"/>
<feature type="signal peptide" evidence="1">
    <location>
        <begin position="1"/>
        <end position="17"/>
    </location>
</feature>